<reference evidence="2" key="2">
    <citation type="journal article" date="2015" name="Fish Shellfish Immunol.">
        <title>Early steps in the European eel (Anguilla anguilla)-Vibrio vulnificus interaction in the gills: Role of the RtxA13 toxin.</title>
        <authorList>
            <person name="Callol A."/>
            <person name="Pajuelo D."/>
            <person name="Ebbesson L."/>
            <person name="Teles M."/>
            <person name="MacKenzie S."/>
            <person name="Amaro C."/>
        </authorList>
    </citation>
    <scope>NUCLEOTIDE SEQUENCE</scope>
</reference>
<evidence type="ECO:0000256" key="1">
    <source>
        <dbReference type="SAM" id="MobiDB-lite"/>
    </source>
</evidence>
<reference evidence="2" key="1">
    <citation type="submission" date="2014-11" db="EMBL/GenBank/DDBJ databases">
        <authorList>
            <person name="Amaro Gonzalez C."/>
        </authorList>
    </citation>
    <scope>NUCLEOTIDE SEQUENCE</scope>
</reference>
<name>A0A0E9QJK6_ANGAN</name>
<organism evidence="2">
    <name type="scientific">Anguilla anguilla</name>
    <name type="common">European freshwater eel</name>
    <name type="synonym">Muraena anguilla</name>
    <dbReference type="NCBI Taxonomy" id="7936"/>
    <lineage>
        <taxon>Eukaryota</taxon>
        <taxon>Metazoa</taxon>
        <taxon>Chordata</taxon>
        <taxon>Craniata</taxon>
        <taxon>Vertebrata</taxon>
        <taxon>Euteleostomi</taxon>
        <taxon>Actinopterygii</taxon>
        <taxon>Neopterygii</taxon>
        <taxon>Teleostei</taxon>
        <taxon>Anguilliformes</taxon>
        <taxon>Anguillidae</taxon>
        <taxon>Anguilla</taxon>
    </lineage>
</organism>
<evidence type="ECO:0000313" key="2">
    <source>
        <dbReference type="EMBL" id="JAH16535.1"/>
    </source>
</evidence>
<accession>A0A0E9QJK6</accession>
<protein>
    <submittedName>
        <fullName evidence="2">Uncharacterized protein</fullName>
    </submittedName>
</protein>
<sequence length="80" mass="8569">MRVSAALMRVSLPHSVSVCAHALPTRGSIPPQPPNTLAQRSRDTQTPGGGSNLRRITQVIYLAEVSFPRPGVCMSVFAVK</sequence>
<dbReference type="EMBL" id="GBXM01092042">
    <property type="protein sequence ID" value="JAH16535.1"/>
    <property type="molecule type" value="Transcribed_RNA"/>
</dbReference>
<feature type="region of interest" description="Disordered" evidence="1">
    <location>
        <begin position="24"/>
        <end position="52"/>
    </location>
</feature>
<proteinExistence type="predicted"/>
<dbReference type="AlphaFoldDB" id="A0A0E9QJK6"/>